<protein>
    <submittedName>
        <fullName evidence="1">Uncharacterized protein</fullName>
    </submittedName>
</protein>
<keyword evidence="2" id="KW-1185">Reference proteome</keyword>
<evidence type="ECO:0000313" key="2">
    <source>
        <dbReference type="Proteomes" id="UP000010798"/>
    </source>
</evidence>
<reference evidence="1 2" key="1">
    <citation type="submission" date="2012-02" db="EMBL/GenBank/DDBJ databases">
        <title>Complete sequence of chromosome of Singulisphaera acidiphila DSM 18658.</title>
        <authorList>
            <consortium name="US DOE Joint Genome Institute (JGI-PGF)"/>
            <person name="Lucas S."/>
            <person name="Copeland A."/>
            <person name="Lapidus A."/>
            <person name="Glavina del Rio T."/>
            <person name="Dalin E."/>
            <person name="Tice H."/>
            <person name="Bruce D."/>
            <person name="Goodwin L."/>
            <person name="Pitluck S."/>
            <person name="Peters L."/>
            <person name="Ovchinnikova G."/>
            <person name="Chertkov O."/>
            <person name="Kyrpides N."/>
            <person name="Mavromatis K."/>
            <person name="Ivanova N."/>
            <person name="Brettin T."/>
            <person name="Detter J.C."/>
            <person name="Han C."/>
            <person name="Larimer F."/>
            <person name="Land M."/>
            <person name="Hauser L."/>
            <person name="Markowitz V."/>
            <person name="Cheng J.-F."/>
            <person name="Hugenholtz P."/>
            <person name="Woyke T."/>
            <person name="Wu D."/>
            <person name="Tindall B."/>
            <person name="Pomrenke H."/>
            <person name="Brambilla E."/>
            <person name="Klenk H.-P."/>
            <person name="Eisen J.A."/>
        </authorList>
    </citation>
    <scope>NUCLEOTIDE SEQUENCE [LARGE SCALE GENOMIC DNA]</scope>
    <source>
        <strain evidence="2">ATCC BAA-1392 / DSM 18658 / VKM B-2454 / MOB10</strain>
    </source>
</reference>
<dbReference type="HOGENOM" id="CLU_2737853_0_0_0"/>
<organism evidence="1 2">
    <name type="scientific">Singulisphaera acidiphila (strain ATCC BAA-1392 / DSM 18658 / VKM B-2454 / MOB10)</name>
    <dbReference type="NCBI Taxonomy" id="886293"/>
    <lineage>
        <taxon>Bacteria</taxon>
        <taxon>Pseudomonadati</taxon>
        <taxon>Planctomycetota</taxon>
        <taxon>Planctomycetia</taxon>
        <taxon>Isosphaerales</taxon>
        <taxon>Isosphaeraceae</taxon>
        <taxon>Singulisphaera</taxon>
    </lineage>
</organism>
<accession>L0D7A5</accession>
<name>L0D7A5_SINAD</name>
<dbReference type="AlphaFoldDB" id="L0D7A5"/>
<sequence>MRPNPFTNQATRFRSSNRIKVDDPNVLSLCLSLHTASPNAAPTAPCFGDVFVSKAGRPAFSKKCFHPQKIH</sequence>
<proteinExistence type="predicted"/>
<dbReference type="KEGG" id="saci:Sinac_0879"/>
<gene>
    <name evidence="1" type="ordered locus">Sinac_0879</name>
</gene>
<evidence type="ECO:0000313" key="1">
    <source>
        <dbReference type="EMBL" id="AGA25284.1"/>
    </source>
</evidence>
<dbReference type="EMBL" id="CP003364">
    <property type="protein sequence ID" value="AGA25284.1"/>
    <property type="molecule type" value="Genomic_DNA"/>
</dbReference>
<dbReference type="Proteomes" id="UP000010798">
    <property type="component" value="Chromosome"/>
</dbReference>